<dbReference type="HOGENOM" id="CLU_067870_0_0_1"/>
<proteinExistence type="predicted"/>
<sequence length="162" mass="18273">MSWWCFPFEHLIGALQKVNTNDHIGGVMEATIIKTVTHTANICQRLHRSDCPEAVQQLKILFNKCFVLTNVASEENELQPMKGLQCAYAKWDGMNFSPGRTHAGNDTIIYHPLPTERPVSATSYASTLRENEDVISLNDIISHAACFDHLYNRTVLVNLSRD</sequence>
<reference evidence="1 2" key="1">
    <citation type="submission" date="2014-04" db="EMBL/GenBank/DDBJ databases">
        <title>Evolutionary Origins and Diversification of the Mycorrhizal Mutualists.</title>
        <authorList>
            <consortium name="DOE Joint Genome Institute"/>
            <consortium name="Mycorrhizal Genomics Consortium"/>
            <person name="Kohler A."/>
            <person name="Kuo A."/>
            <person name="Nagy L.G."/>
            <person name="Floudas D."/>
            <person name="Copeland A."/>
            <person name="Barry K.W."/>
            <person name="Cichocki N."/>
            <person name="Veneault-Fourrey C."/>
            <person name="LaButti K."/>
            <person name="Lindquist E.A."/>
            <person name="Lipzen A."/>
            <person name="Lundell T."/>
            <person name="Morin E."/>
            <person name="Murat C."/>
            <person name="Riley R."/>
            <person name="Ohm R."/>
            <person name="Sun H."/>
            <person name="Tunlid A."/>
            <person name="Henrissat B."/>
            <person name="Grigoriev I.V."/>
            <person name="Hibbett D.S."/>
            <person name="Martin F."/>
        </authorList>
    </citation>
    <scope>NUCLEOTIDE SEQUENCE [LARGE SCALE GENOMIC DNA]</scope>
    <source>
        <strain evidence="1 2">FD-317 M1</strain>
    </source>
</reference>
<protein>
    <submittedName>
        <fullName evidence="1">Uncharacterized protein</fullName>
    </submittedName>
</protein>
<dbReference type="AlphaFoldDB" id="A0A0D0B5R3"/>
<dbReference type="EMBL" id="KN834783">
    <property type="protein sequence ID" value="KIK58710.1"/>
    <property type="molecule type" value="Genomic_DNA"/>
</dbReference>
<gene>
    <name evidence="1" type="ORF">GYMLUDRAFT_74769</name>
</gene>
<dbReference type="OrthoDB" id="3269001at2759"/>
<dbReference type="Proteomes" id="UP000053593">
    <property type="component" value="Unassembled WGS sequence"/>
</dbReference>
<evidence type="ECO:0000313" key="1">
    <source>
        <dbReference type="EMBL" id="KIK58710.1"/>
    </source>
</evidence>
<evidence type="ECO:0000313" key="2">
    <source>
        <dbReference type="Proteomes" id="UP000053593"/>
    </source>
</evidence>
<accession>A0A0D0B5R3</accession>
<organism evidence="1 2">
    <name type="scientific">Collybiopsis luxurians FD-317 M1</name>
    <dbReference type="NCBI Taxonomy" id="944289"/>
    <lineage>
        <taxon>Eukaryota</taxon>
        <taxon>Fungi</taxon>
        <taxon>Dikarya</taxon>
        <taxon>Basidiomycota</taxon>
        <taxon>Agaricomycotina</taxon>
        <taxon>Agaricomycetes</taxon>
        <taxon>Agaricomycetidae</taxon>
        <taxon>Agaricales</taxon>
        <taxon>Marasmiineae</taxon>
        <taxon>Omphalotaceae</taxon>
        <taxon>Collybiopsis</taxon>
        <taxon>Collybiopsis luxurians</taxon>
    </lineage>
</organism>
<keyword evidence="2" id="KW-1185">Reference proteome</keyword>
<name>A0A0D0B5R3_9AGAR</name>